<accession>A0A8H2EAK8</accession>
<dbReference type="GO" id="GO:0048038">
    <property type="term" value="F:quinone binding"/>
    <property type="evidence" value="ECO:0007669"/>
    <property type="project" value="TreeGrafter"/>
</dbReference>
<evidence type="ECO:0000256" key="1">
    <source>
        <dbReference type="ARBA" id="ARBA00006484"/>
    </source>
</evidence>
<evidence type="ECO:0000256" key="2">
    <source>
        <dbReference type="ARBA" id="ARBA00023002"/>
    </source>
</evidence>
<evidence type="ECO:0000313" key="5">
    <source>
        <dbReference type="Proteomes" id="UP000297595"/>
    </source>
</evidence>
<dbReference type="PRINTS" id="PR00081">
    <property type="entry name" value="GDHRDH"/>
</dbReference>
<comment type="caution">
    <text evidence="4">The sequence shown here is derived from an EMBL/GenBank/DDBJ whole genome shotgun (WGS) entry which is preliminary data.</text>
</comment>
<dbReference type="SUPFAM" id="SSF51735">
    <property type="entry name" value="NAD(P)-binding Rossmann-fold domains"/>
    <property type="match status" value="1"/>
</dbReference>
<evidence type="ECO:0000256" key="3">
    <source>
        <dbReference type="SAM" id="MobiDB-lite"/>
    </source>
</evidence>
<dbReference type="Gene3D" id="3.40.50.720">
    <property type="entry name" value="NAD(P)-binding Rossmann-like Domain"/>
    <property type="match status" value="1"/>
</dbReference>
<dbReference type="GO" id="GO:0006633">
    <property type="term" value="P:fatty acid biosynthetic process"/>
    <property type="evidence" value="ECO:0007669"/>
    <property type="project" value="TreeGrafter"/>
</dbReference>
<dbReference type="InterPro" id="IPR036291">
    <property type="entry name" value="NAD(P)-bd_dom_sf"/>
</dbReference>
<organism evidence="4 5">
    <name type="scientific">Orbilia oligospora</name>
    <name type="common">Nematode-trapping fungus</name>
    <name type="synonym">Arthrobotrys oligospora</name>
    <dbReference type="NCBI Taxonomy" id="2813651"/>
    <lineage>
        <taxon>Eukaryota</taxon>
        <taxon>Fungi</taxon>
        <taxon>Dikarya</taxon>
        <taxon>Ascomycota</taxon>
        <taxon>Pezizomycotina</taxon>
        <taxon>Orbiliomycetes</taxon>
        <taxon>Orbiliales</taxon>
        <taxon>Orbiliaceae</taxon>
        <taxon>Orbilia</taxon>
    </lineage>
</organism>
<protein>
    <recommendedName>
        <fullName evidence="6">NAD(P)-binding protein</fullName>
    </recommendedName>
</protein>
<dbReference type="AlphaFoldDB" id="A0A8H2EAK8"/>
<evidence type="ECO:0008006" key="6">
    <source>
        <dbReference type="Google" id="ProtNLM"/>
    </source>
</evidence>
<proteinExistence type="inferred from homology"/>
<dbReference type="InterPro" id="IPR002347">
    <property type="entry name" value="SDR_fam"/>
</dbReference>
<sequence length="827" mass="90414">MPFLLINWSEKGSILFPAICSSNDFQDPCSSLFCRALFQRNLAVHMLILQLMSCHSVTLPKKEFLPAMPALYAQINLTAFETASAQPELNHGHSLAHVSISGLNPSIQTVSVSQETSHHPLQAIAFRQPFKLETVFTYTQPNLKFSVKPELNAPPSPEENPTDVFSFTQSGSGFAVPPPAPPAPTKSFSDLRYIDDFPSDWQEELPTGYIQRAGKLEATHIKAAPDASKKSVKAIGGWEVLTSFEPETDIENFLILAEEEEENGKVDITAFEVKDNIATRKEWKPVTQFEDELDISKFVQEELGNREPKESKPEGTEEAKPAPKKETPLLTYTGKTDGRRHLAKFERLVAEAYPGAKDSDRWHLFIKTIQPDNKQPIAIDSPGGWLIGFSKTDAWKSGRLTYQHLKAAFLDRWAGRGRRDTDSPTERRMIEGPSSPESEASYHSGPTKTTIEIDHSNKQKNQIVVSFPDRIKRRKSFGGGGNLSRPRHPGGYPNDSMESPYSSDYYTRSPSPSDIDGPPPPSLPQPKQLQPKEVVVVVNEERALTRVEPPTAPPAAAALAAPLRSRLLEGRVCAITGASKGIGRAIAMGFAREGAHIIAHYWGSSADSTNDEIVSLAVDIRAAGQGCTLLFGDISDPKTSEMIVKKAVDAYGRLDVLVTCAGMAGLDPMDMTPEDFARFSAVNYEGTYHLLRLAANQMASQNVDLKPEDPRPDYSVICVSSSNPSEIGNHNTPAKAGMAALAHSSALSLGSRGIRCNTILAANIERSAEPLEGTAEERRKILERMIPLRRVGRPDDIVGPAVFLASAMSRYLTGTTVTVDGGFAGSF</sequence>
<dbReference type="PANTHER" id="PTHR42760">
    <property type="entry name" value="SHORT-CHAIN DEHYDROGENASES/REDUCTASES FAMILY MEMBER"/>
    <property type="match status" value="1"/>
</dbReference>
<dbReference type="EMBL" id="SOZJ01000001">
    <property type="protein sequence ID" value="TGJ74711.1"/>
    <property type="molecule type" value="Genomic_DNA"/>
</dbReference>
<name>A0A8H2EAK8_ORBOL</name>
<feature type="compositionally biased region" description="Basic and acidic residues" evidence="3">
    <location>
        <begin position="300"/>
        <end position="327"/>
    </location>
</feature>
<dbReference type="Pfam" id="PF13561">
    <property type="entry name" value="adh_short_C2"/>
    <property type="match status" value="1"/>
</dbReference>
<dbReference type="PANTHER" id="PTHR42760:SF83">
    <property type="entry name" value="(3R)-3-HYDROXYACYL-COA DEHYDROGENASE"/>
    <property type="match status" value="1"/>
</dbReference>
<dbReference type="GO" id="GO:0016616">
    <property type="term" value="F:oxidoreductase activity, acting on the CH-OH group of donors, NAD or NADP as acceptor"/>
    <property type="evidence" value="ECO:0007669"/>
    <property type="project" value="TreeGrafter"/>
</dbReference>
<gene>
    <name evidence="4" type="ORF">EYR41_001682</name>
</gene>
<feature type="region of interest" description="Disordered" evidence="3">
    <location>
        <begin position="300"/>
        <end position="332"/>
    </location>
</feature>
<feature type="compositionally biased region" description="Basic and acidic residues" evidence="3">
    <location>
        <begin position="416"/>
        <end position="430"/>
    </location>
</feature>
<dbReference type="CDD" id="cd05233">
    <property type="entry name" value="SDR_c"/>
    <property type="match status" value="1"/>
</dbReference>
<feature type="compositionally biased region" description="Polar residues" evidence="3">
    <location>
        <begin position="496"/>
        <end position="508"/>
    </location>
</feature>
<evidence type="ECO:0000313" key="4">
    <source>
        <dbReference type="EMBL" id="TGJ74711.1"/>
    </source>
</evidence>
<feature type="region of interest" description="Disordered" evidence="3">
    <location>
        <begin position="416"/>
        <end position="531"/>
    </location>
</feature>
<reference evidence="4 5" key="1">
    <citation type="submission" date="2019-03" db="EMBL/GenBank/DDBJ databases">
        <title>Nematode-trapping fungi genome.</title>
        <authorList>
            <person name="Vidal-Diez De Ulzurrun G."/>
        </authorList>
    </citation>
    <scope>NUCLEOTIDE SEQUENCE [LARGE SCALE GENOMIC DNA]</scope>
    <source>
        <strain evidence="4 5">TWF154</strain>
    </source>
</reference>
<comment type="similarity">
    <text evidence="1">Belongs to the short-chain dehydrogenases/reductases (SDR) family.</text>
</comment>
<keyword evidence="2" id="KW-0560">Oxidoreductase</keyword>
<dbReference type="Proteomes" id="UP000297595">
    <property type="component" value="Unassembled WGS sequence"/>
</dbReference>